<dbReference type="GeneID" id="96998040"/>
<dbReference type="HOGENOM" id="CLU_073294_1_0_9"/>
<dbReference type="InterPro" id="IPR032791">
    <property type="entry name" value="YhfZ_C"/>
</dbReference>
<evidence type="ECO:0000259" key="1">
    <source>
        <dbReference type="Pfam" id="PF14502"/>
    </source>
</evidence>
<reference evidence="3 4" key="1">
    <citation type="submission" date="2012-01" db="EMBL/GenBank/DDBJ databases">
        <title>The Genome Sequence of Helcococcus kunzii ATCC 51366.</title>
        <authorList>
            <consortium name="The Broad Institute Genome Sequencing Platform"/>
            <person name="Earl A."/>
            <person name="Ward D."/>
            <person name="Feldgarden M."/>
            <person name="Gevers D."/>
            <person name="Huys G."/>
            <person name="Young S.K."/>
            <person name="Zeng Q."/>
            <person name="Gargeya S."/>
            <person name="Fitzgerald M."/>
            <person name="Haas B."/>
            <person name="Abouelleil A."/>
            <person name="Alvarado L."/>
            <person name="Arachchi H.M."/>
            <person name="Berlin A."/>
            <person name="Chapman S.B."/>
            <person name="Gearin G."/>
            <person name="Goldberg J."/>
            <person name="Griggs A."/>
            <person name="Gujja S."/>
            <person name="Hansen M."/>
            <person name="Heiman D."/>
            <person name="Howarth C."/>
            <person name="Larimer J."/>
            <person name="Lui A."/>
            <person name="MacDonald P.J.P."/>
            <person name="McCowen C."/>
            <person name="Montmayeur A."/>
            <person name="Murphy C."/>
            <person name="Neiman D."/>
            <person name="Pearson M."/>
            <person name="Priest M."/>
            <person name="Roberts A."/>
            <person name="Saif S."/>
            <person name="Shea T."/>
            <person name="Sisk P."/>
            <person name="Stolte C."/>
            <person name="Sykes S."/>
            <person name="Wortman J."/>
            <person name="Nusbaum C."/>
            <person name="Birren B."/>
        </authorList>
    </citation>
    <scope>NUCLEOTIDE SEQUENCE [LARGE SCALE GENOMIC DNA]</scope>
    <source>
        <strain evidence="3 4">ATCC 51366</strain>
    </source>
</reference>
<dbReference type="Proteomes" id="UP000004191">
    <property type="component" value="Unassembled WGS sequence"/>
</dbReference>
<dbReference type="Pfam" id="PF14502">
    <property type="entry name" value="HTH_41"/>
    <property type="match status" value="1"/>
</dbReference>
<dbReference type="SUPFAM" id="SSF53850">
    <property type="entry name" value="Periplasmic binding protein-like II"/>
    <property type="match status" value="1"/>
</dbReference>
<dbReference type="OrthoDB" id="147067at2"/>
<feature type="domain" description="Uncharacterised protein YhfZ C-terminal" evidence="2">
    <location>
        <begin position="77"/>
        <end position="307"/>
    </location>
</feature>
<dbReference type="RefSeq" id="WP_005396755.1">
    <property type="nucleotide sequence ID" value="NZ_JH601088.1"/>
</dbReference>
<accession>H3NL00</accession>
<organism evidence="3 4">
    <name type="scientific">Helcococcus kunzii ATCC 51366</name>
    <dbReference type="NCBI Taxonomy" id="883114"/>
    <lineage>
        <taxon>Bacteria</taxon>
        <taxon>Bacillati</taxon>
        <taxon>Bacillota</taxon>
        <taxon>Tissierellia</taxon>
        <taxon>Tissierellales</taxon>
        <taxon>Peptoniphilaceae</taxon>
        <taxon>Helcococcus</taxon>
    </lineage>
</organism>
<keyword evidence="4" id="KW-1185">Reference proteome</keyword>
<dbReference type="NCBIfam" id="NF041241">
    <property type="entry name" value="YhfZ_full"/>
    <property type="match status" value="1"/>
</dbReference>
<dbReference type="STRING" id="883114.HMPREF9709_00011"/>
<gene>
    <name evidence="3" type="ORF">HMPREF9709_00011</name>
</gene>
<proteinExistence type="predicted"/>
<dbReference type="eggNOG" id="COG3221">
    <property type="taxonomic scope" value="Bacteria"/>
</dbReference>
<feature type="domain" description="YhfZ helix-turn-helix" evidence="1">
    <location>
        <begin position="30"/>
        <end position="73"/>
    </location>
</feature>
<evidence type="ECO:0000313" key="3">
    <source>
        <dbReference type="EMBL" id="EHR36424.1"/>
    </source>
</evidence>
<name>H3NL00_9FIRM</name>
<evidence type="ECO:0000313" key="4">
    <source>
        <dbReference type="Proteomes" id="UP000004191"/>
    </source>
</evidence>
<dbReference type="Pfam" id="PF14503">
    <property type="entry name" value="YhfZ_C"/>
    <property type="match status" value="1"/>
</dbReference>
<dbReference type="InterPro" id="IPR041444">
    <property type="entry name" value="HTH_41"/>
</dbReference>
<dbReference type="EMBL" id="AGEI01000001">
    <property type="protein sequence ID" value="EHR36424.1"/>
    <property type="molecule type" value="Genomic_DNA"/>
</dbReference>
<evidence type="ECO:0000259" key="2">
    <source>
        <dbReference type="Pfam" id="PF14503"/>
    </source>
</evidence>
<sequence>MKTQNELLSKSGATTSILSRLFIEVEPMGRIKTVTEYSKQLKVSRGTIQNSIKFLTDNEAIKLESRGQLGTFIVKKDIIKLLQISGLDYIIGAMPLPYSKRYEGLSTAIIQSIENNLNIPINMSYMRGSKNRMEMVLSGRCDFAITSKFAALDAISKNENLEIVKEFGLYSYLSGHVLMYIDENFTEIEDGMVAAIDRDSVDQERLTLLACNNKNIDFIYTTYNQLTENLENSKIDFAIWNGDELKDKHSKIMTKKLDVNDSINTIAVIVIDKKRIEMKKIIQDYIDIDFVREIQRKVIKNKMIPKY</sequence>
<comment type="caution">
    <text evidence="3">The sequence shown here is derived from an EMBL/GenBank/DDBJ whole genome shotgun (WGS) entry which is preliminary data.</text>
</comment>
<protein>
    <submittedName>
        <fullName evidence="3">Uncharacterized protein</fullName>
    </submittedName>
</protein>
<dbReference type="AlphaFoldDB" id="H3NL00"/>
<dbReference type="Gene3D" id="3.40.190.10">
    <property type="entry name" value="Periplasmic binding protein-like II"/>
    <property type="match status" value="2"/>
</dbReference>